<protein>
    <submittedName>
        <fullName evidence="1">Uncharacterized protein</fullName>
    </submittedName>
</protein>
<name>A0A176S0H8_9GAMM</name>
<dbReference type="EMBL" id="LUTY01001611">
    <property type="protein sequence ID" value="OAD21464.1"/>
    <property type="molecule type" value="Genomic_DNA"/>
</dbReference>
<gene>
    <name evidence="1" type="ORF">THIOM_002765</name>
</gene>
<evidence type="ECO:0000313" key="2">
    <source>
        <dbReference type="Proteomes" id="UP000076962"/>
    </source>
</evidence>
<evidence type="ECO:0000313" key="1">
    <source>
        <dbReference type="EMBL" id="OAD21464.1"/>
    </source>
</evidence>
<proteinExistence type="predicted"/>
<dbReference type="AlphaFoldDB" id="A0A176S0H8"/>
<reference evidence="1 2" key="1">
    <citation type="submission" date="2016-05" db="EMBL/GenBank/DDBJ databases">
        <title>Single-cell genome of chain-forming Candidatus Thiomargarita nelsonii and comparison to other large sulfur-oxidizing bacteria.</title>
        <authorList>
            <person name="Winkel M."/>
            <person name="Salman V."/>
            <person name="Woyke T."/>
            <person name="Schulz-Vogt H."/>
            <person name="Richter M."/>
            <person name="Flood B."/>
            <person name="Bailey J."/>
            <person name="Amann R."/>
            <person name="Mussmann M."/>
        </authorList>
    </citation>
    <scope>NUCLEOTIDE SEQUENCE [LARGE SCALE GENOMIC DNA]</scope>
    <source>
        <strain evidence="1 2">THI036</strain>
    </source>
</reference>
<accession>A0A176S0H8</accession>
<sequence>MGRPKLPDGQQKNLTSRVHKNLIKRLDALTNSSIITDPQLAPRGTLSRADVIRLALERGVNELEKKSQKKGA</sequence>
<organism evidence="1 2">
    <name type="scientific">Candidatus Thiomargarita nelsonii</name>
    <dbReference type="NCBI Taxonomy" id="1003181"/>
    <lineage>
        <taxon>Bacteria</taxon>
        <taxon>Pseudomonadati</taxon>
        <taxon>Pseudomonadota</taxon>
        <taxon>Gammaproteobacteria</taxon>
        <taxon>Thiotrichales</taxon>
        <taxon>Thiotrichaceae</taxon>
        <taxon>Thiomargarita</taxon>
    </lineage>
</organism>
<comment type="caution">
    <text evidence="1">The sequence shown here is derived from an EMBL/GenBank/DDBJ whole genome shotgun (WGS) entry which is preliminary data.</text>
</comment>
<dbReference type="Proteomes" id="UP000076962">
    <property type="component" value="Unassembled WGS sequence"/>
</dbReference>
<keyword evidence="2" id="KW-1185">Reference proteome</keyword>